<dbReference type="GO" id="GO:0008270">
    <property type="term" value="F:zinc ion binding"/>
    <property type="evidence" value="ECO:0007669"/>
    <property type="project" value="UniProtKB-KW"/>
</dbReference>
<feature type="region of interest" description="Disordered" evidence="5">
    <location>
        <begin position="103"/>
        <end position="186"/>
    </location>
</feature>
<dbReference type="SMART" id="SM00355">
    <property type="entry name" value="ZnF_C2H2"/>
    <property type="match status" value="4"/>
</dbReference>
<dbReference type="PROSITE" id="PS50089">
    <property type="entry name" value="ZF_RING_2"/>
    <property type="match status" value="1"/>
</dbReference>
<sequence length="790" mass="86774">MTICTTCTTCSNRQFASTDALFQHLRSSKKRHFFCDPCKIPFADEAVLNAHKEAVHSSIFCGICKLFFPNEEGLQVHFRDSSTHTACNLCGAGFIDINACKSHQRQHHGQTRKRRRRGCKSPTSSSDGVHTRSSSASSVPSLFRRKSSTPESSVHTPVTVHTPLDEPDEEGMFPEEEEDVEATPQAVPRQYISPLRSTSPEQIAVPVPVRQQSIVPLFHPEAKRRNSSSPEHSPVEPQPQAVFSPSWRAGSSQVQPIPPSPFGIPAKPRLRPLVKGYNDVEHSPLEPQLMSRFNDPSTPLLEAEMPLPPREGGPGDMDEEDDDWETRPVIPAIIADDESGREVIKAAEEHLSETGDPSEYVNPYIDEEEMKTILLNINTSEITNPASGPPPESEPIVSPVVAPSRQFNMTLTMIREASNVPLPSDAESDDGPEPMSTASEFANAFAHASDHSPMPSLYSLPHLEDAYDGGDDFSDYAGSSAGPSPSPLDRTFLSSFARQLCQSRSEDSTGTHLLEPFSDYGSSRGSSPVEQSHSRHSSSGAITTKPNIRDDDEVGHGSRIDHDDIPQEVDHVSSVFGHSDEGERWEHDSHGILGLVYNNHDQEDSVRAPSSTEGLLAMEPSPWEDQVSGNARGKERSSSSSERARGRNDSPESSRRNPLINSRVEDLNYRSDGEPSQSNTGTASGRTSRHSRSSSRSFNHSVDNETRVTTPISPKDEGPLLGDMSLQNPRGTRFHCRLCMLEPCEDATATFCGHIFCNACIVEEVMETSRCPVCTAPTLLYCLFRLDLHA</sequence>
<dbReference type="SMART" id="SM00184">
    <property type="entry name" value="RING"/>
    <property type="match status" value="1"/>
</dbReference>
<dbReference type="InterPro" id="IPR017907">
    <property type="entry name" value="Znf_RING_CS"/>
</dbReference>
<protein>
    <recommendedName>
        <fullName evidence="10">RING-type domain-containing protein</fullName>
    </recommendedName>
</protein>
<keyword evidence="2 4" id="KW-0863">Zinc-finger</keyword>
<dbReference type="InParanoid" id="A0A0H2R9A9"/>
<evidence type="ECO:0000256" key="1">
    <source>
        <dbReference type="ARBA" id="ARBA00022723"/>
    </source>
</evidence>
<feature type="compositionally biased region" description="Polar residues" evidence="5">
    <location>
        <begin position="674"/>
        <end position="683"/>
    </location>
</feature>
<dbReference type="OrthoDB" id="6105938at2759"/>
<keyword evidence="1" id="KW-0479">Metal-binding</keyword>
<keyword evidence="3" id="KW-0862">Zinc</keyword>
<dbReference type="SUPFAM" id="SSF57850">
    <property type="entry name" value="RING/U-box"/>
    <property type="match status" value="1"/>
</dbReference>
<feature type="domain" description="RING-type" evidence="6">
    <location>
        <begin position="736"/>
        <end position="775"/>
    </location>
</feature>
<dbReference type="PROSITE" id="PS00518">
    <property type="entry name" value="ZF_RING_1"/>
    <property type="match status" value="1"/>
</dbReference>
<evidence type="ECO:0000313" key="8">
    <source>
        <dbReference type="EMBL" id="KLO07962.1"/>
    </source>
</evidence>
<feature type="compositionally biased region" description="Polar residues" evidence="5">
    <location>
        <begin position="121"/>
        <end position="140"/>
    </location>
</feature>
<dbReference type="InterPro" id="IPR047134">
    <property type="entry name" value="RNF4"/>
</dbReference>
<dbReference type="InterPro" id="IPR013083">
    <property type="entry name" value="Znf_RING/FYVE/PHD"/>
</dbReference>
<evidence type="ECO:0000256" key="4">
    <source>
        <dbReference type="PROSITE-ProRule" id="PRU00042"/>
    </source>
</evidence>
<dbReference type="AlphaFoldDB" id="A0A0H2R9A9"/>
<dbReference type="Pfam" id="PF12874">
    <property type="entry name" value="zf-met"/>
    <property type="match status" value="1"/>
</dbReference>
<proteinExistence type="predicted"/>
<feature type="compositionally biased region" description="Polar residues" evidence="5">
    <location>
        <begin position="520"/>
        <end position="546"/>
    </location>
</feature>
<evidence type="ECO:0000259" key="7">
    <source>
        <dbReference type="PROSITE" id="PS50157"/>
    </source>
</evidence>
<name>A0A0H2R9A9_9AGAM</name>
<dbReference type="PROSITE" id="PS50157">
    <property type="entry name" value="ZINC_FINGER_C2H2_2"/>
    <property type="match status" value="2"/>
</dbReference>
<evidence type="ECO:0000256" key="3">
    <source>
        <dbReference type="ARBA" id="ARBA00022833"/>
    </source>
</evidence>
<evidence type="ECO:0008006" key="10">
    <source>
        <dbReference type="Google" id="ProtNLM"/>
    </source>
</evidence>
<dbReference type="STRING" id="27342.A0A0H2R9A9"/>
<feature type="region of interest" description="Disordered" evidence="5">
    <location>
        <begin position="222"/>
        <end position="265"/>
    </location>
</feature>
<dbReference type="InterPro" id="IPR013087">
    <property type="entry name" value="Znf_C2H2_type"/>
</dbReference>
<dbReference type="Gene3D" id="3.30.160.60">
    <property type="entry name" value="Classic Zinc Finger"/>
    <property type="match status" value="1"/>
</dbReference>
<accession>A0A0H2R9A9</accession>
<feature type="compositionally biased region" description="Acidic residues" evidence="5">
    <location>
        <begin position="165"/>
        <end position="181"/>
    </location>
</feature>
<organism evidence="8 9">
    <name type="scientific">Schizopora paradoxa</name>
    <dbReference type="NCBI Taxonomy" id="27342"/>
    <lineage>
        <taxon>Eukaryota</taxon>
        <taxon>Fungi</taxon>
        <taxon>Dikarya</taxon>
        <taxon>Basidiomycota</taxon>
        <taxon>Agaricomycotina</taxon>
        <taxon>Agaricomycetes</taxon>
        <taxon>Hymenochaetales</taxon>
        <taxon>Schizoporaceae</taxon>
        <taxon>Schizopora</taxon>
    </lineage>
</organism>
<feature type="compositionally biased region" description="Basic and acidic residues" evidence="5">
    <location>
        <begin position="554"/>
        <end position="567"/>
    </location>
</feature>
<gene>
    <name evidence="8" type="ORF">SCHPADRAFT_944845</name>
</gene>
<feature type="domain" description="C2H2-type" evidence="7">
    <location>
        <begin position="33"/>
        <end position="57"/>
    </location>
</feature>
<feature type="domain" description="C2H2-type" evidence="7">
    <location>
        <begin position="85"/>
        <end position="112"/>
    </location>
</feature>
<evidence type="ECO:0000256" key="2">
    <source>
        <dbReference type="ARBA" id="ARBA00022771"/>
    </source>
</evidence>
<reference evidence="8 9" key="1">
    <citation type="submission" date="2015-04" db="EMBL/GenBank/DDBJ databases">
        <title>Complete genome sequence of Schizopora paradoxa KUC8140, a cosmopolitan wood degrader in East Asia.</title>
        <authorList>
            <consortium name="DOE Joint Genome Institute"/>
            <person name="Min B."/>
            <person name="Park H."/>
            <person name="Jang Y."/>
            <person name="Kim J.-J."/>
            <person name="Kim K.H."/>
            <person name="Pangilinan J."/>
            <person name="Lipzen A."/>
            <person name="Riley R."/>
            <person name="Grigoriev I.V."/>
            <person name="Spatafora J.W."/>
            <person name="Choi I.-G."/>
        </authorList>
    </citation>
    <scope>NUCLEOTIDE SEQUENCE [LARGE SCALE GENOMIC DNA]</scope>
    <source>
        <strain evidence="8 9">KUC8140</strain>
    </source>
</reference>
<dbReference type="PROSITE" id="PS00028">
    <property type="entry name" value="ZINC_FINGER_C2H2_1"/>
    <property type="match status" value="2"/>
</dbReference>
<dbReference type="Proteomes" id="UP000053477">
    <property type="component" value="Unassembled WGS sequence"/>
</dbReference>
<dbReference type="PANTHER" id="PTHR23041">
    <property type="entry name" value="RING FINGER DOMAIN-CONTAINING"/>
    <property type="match status" value="1"/>
</dbReference>
<dbReference type="PANTHER" id="PTHR23041:SF78">
    <property type="entry name" value="E3 UBIQUITIN-PROTEIN LIGASE RNF4"/>
    <property type="match status" value="1"/>
</dbReference>
<feature type="compositionally biased region" description="Basic and acidic residues" evidence="5">
    <location>
        <begin position="663"/>
        <end position="673"/>
    </location>
</feature>
<feature type="region of interest" description="Disordered" evidence="5">
    <location>
        <begin position="302"/>
        <end position="323"/>
    </location>
</feature>
<evidence type="ECO:0000256" key="5">
    <source>
        <dbReference type="SAM" id="MobiDB-lite"/>
    </source>
</evidence>
<feature type="region of interest" description="Disordered" evidence="5">
    <location>
        <begin position="603"/>
        <end position="721"/>
    </location>
</feature>
<evidence type="ECO:0000313" key="9">
    <source>
        <dbReference type="Proteomes" id="UP000053477"/>
    </source>
</evidence>
<feature type="compositionally biased region" description="Basic and acidic residues" evidence="5">
    <location>
        <begin position="632"/>
        <end position="655"/>
    </location>
</feature>
<feature type="region of interest" description="Disordered" evidence="5">
    <location>
        <begin position="418"/>
        <end position="437"/>
    </location>
</feature>
<dbReference type="Gene3D" id="3.30.40.10">
    <property type="entry name" value="Zinc/RING finger domain, C3HC4 (zinc finger)"/>
    <property type="match status" value="1"/>
</dbReference>
<feature type="region of interest" description="Disordered" evidence="5">
    <location>
        <begin position="503"/>
        <end position="567"/>
    </location>
</feature>
<dbReference type="InterPro" id="IPR001841">
    <property type="entry name" value="Znf_RING"/>
</dbReference>
<evidence type="ECO:0000259" key="6">
    <source>
        <dbReference type="PROSITE" id="PS50089"/>
    </source>
</evidence>
<feature type="compositionally biased region" description="Basic residues" evidence="5">
    <location>
        <begin position="103"/>
        <end position="119"/>
    </location>
</feature>
<dbReference type="EMBL" id="KQ086112">
    <property type="protein sequence ID" value="KLO07962.1"/>
    <property type="molecule type" value="Genomic_DNA"/>
</dbReference>
<keyword evidence="9" id="KW-1185">Reference proteome</keyword>